<evidence type="ECO:0000256" key="4">
    <source>
        <dbReference type="RuleBase" id="RU004241"/>
    </source>
</evidence>
<keyword evidence="8" id="KW-1185">Reference proteome</keyword>
<proteinExistence type="inferred from homology"/>
<dbReference type="AlphaFoldDB" id="A0A8H3IT83"/>
<dbReference type="Gene3D" id="1.10.520.10">
    <property type="match status" value="1"/>
</dbReference>
<dbReference type="SUPFAM" id="SSF48113">
    <property type="entry name" value="Heme-dependent peroxidases"/>
    <property type="match status" value="1"/>
</dbReference>
<reference evidence="7" key="1">
    <citation type="submission" date="2021-03" db="EMBL/GenBank/DDBJ databases">
        <authorList>
            <person name="Tagirdzhanova G."/>
        </authorList>
    </citation>
    <scope>NUCLEOTIDE SEQUENCE</scope>
</reference>
<dbReference type="OrthoDB" id="5985073at2759"/>
<dbReference type="PROSITE" id="PS50873">
    <property type="entry name" value="PEROXIDASE_4"/>
    <property type="match status" value="1"/>
</dbReference>
<dbReference type="PRINTS" id="PR00458">
    <property type="entry name" value="PEROXIDASE"/>
</dbReference>
<keyword evidence="2" id="KW-0349">Heme</keyword>
<dbReference type="GO" id="GO:0034599">
    <property type="term" value="P:cellular response to oxidative stress"/>
    <property type="evidence" value="ECO:0007669"/>
    <property type="project" value="InterPro"/>
</dbReference>
<dbReference type="GO" id="GO:0004601">
    <property type="term" value="F:peroxidase activity"/>
    <property type="evidence" value="ECO:0007669"/>
    <property type="project" value="UniProtKB-KW"/>
</dbReference>
<dbReference type="Proteomes" id="UP000664534">
    <property type="component" value="Unassembled WGS sequence"/>
</dbReference>
<feature type="chain" id="PRO_5034493330" description="Peroxidase" evidence="5">
    <location>
        <begin position="23"/>
        <end position="563"/>
    </location>
</feature>
<accession>A0A8H3IT83</accession>
<keyword evidence="2" id="KW-0479">Metal-binding</keyword>
<dbReference type="EC" id="1.11.1.-" evidence="5"/>
<organism evidence="7 8">
    <name type="scientific">Imshaugia aleurites</name>
    <dbReference type="NCBI Taxonomy" id="172621"/>
    <lineage>
        <taxon>Eukaryota</taxon>
        <taxon>Fungi</taxon>
        <taxon>Dikarya</taxon>
        <taxon>Ascomycota</taxon>
        <taxon>Pezizomycotina</taxon>
        <taxon>Lecanoromycetes</taxon>
        <taxon>OSLEUM clade</taxon>
        <taxon>Lecanoromycetidae</taxon>
        <taxon>Lecanorales</taxon>
        <taxon>Lecanorineae</taxon>
        <taxon>Parmeliaceae</taxon>
        <taxon>Imshaugia</taxon>
    </lineage>
</organism>
<dbReference type="GO" id="GO:0020037">
    <property type="term" value="F:heme binding"/>
    <property type="evidence" value="ECO:0007669"/>
    <property type="project" value="UniProtKB-UniRule"/>
</dbReference>
<name>A0A8H3IT83_9LECA</name>
<dbReference type="InterPro" id="IPR002016">
    <property type="entry name" value="Haem_peroxidase"/>
</dbReference>
<dbReference type="InterPro" id="IPR044831">
    <property type="entry name" value="Ccp1-like"/>
</dbReference>
<evidence type="ECO:0000313" key="7">
    <source>
        <dbReference type="EMBL" id="CAF9932560.1"/>
    </source>
</evidence>
<evidence type="ECO:0000259" key="6">
    <source>
        <dbReference type="PROSITE" id="PS50873"/>
    </source>
</evidence>
<comment type="caution">
    <text evidence="7">The sequence shown here is derived from an EMBL/GenBank/DDBJ whole genome shotgun (WGS) entry which is preliminary data.</text>
</comment>
<evidence type="ECO:0000313" key="8">
    <source>
        <dbReference type="Proteomes" id="UP000664534"/>
    </source>
</evidence>
<dbReference type="PANTHER" id="PTHR31356">
    <property type="entry name" value="THYLAKOID LUMENAL 29 KDA PROTEIN, CHLOROPLASTIC-RELATED"/>
    <property type="match status" value="1"/>
</dbReference>
<feature type="signal peptide" evidence="5">
    <location>
        <begin position="1"/>
        <end position="22"/>
    </location>
</feature>
<sequence length="563" mass="59154">MLNLFLSASIFLCFATLFPVLAQLLPDSQALVLNELEHLYLDNSGPGSIKSTITPCTNYVDSTTGLNNNTLGRQTTAQWIRTAFHDFVTADVAAGTGGIDASIGFETHRPENVGAAFNDSLFVFAFSISAKASMADLIALGTAMAIGTCGGPPIPLRGGRIDATVAGPSGVCQPETDLQTTLASFSSAGFNQADAIALTACGHTMGGVHYSTFPQIGRSLSIAVVTARVDENVATVPASAVGPNNLGGRIAFDDTVANFDIDVVQQYLSGTGNRGGALVTTTNKTVQSDLRLYESDNNVTIKSLGQSPAHFASTCASLISRMINTVPRGVSLTPAIDPRALKHANVTLNVDWSGHMTLSGFFRYIDIAGSPPAPNSFTVSLIARNGLVSSITTNAVGDLTTDTGNGVYGPTFQYPFTLDFPATTGLSGIAVGGQEFPLQDSLFVAPTLSSIEPGLAEYNILDPTHLFTFNITAALLSSHPPATLKVTFAIPVPQPGNMSPRIDYSTTAELFLIGQAGPFALFSAIIEQNMTSLQLFGASVDIEDESTGTVAMFFRLFSILQFF</sequence>
<keyword evidence="2" id="KW-0408">Iron</keyword>
<gene>
    <name evidence="7" type="ORF">IMSHALPRED_008917</name>
</gene>
<evidence type="ECO:0000256" key="3">
    <source>
        <dbReference type="ARBA" id="ARBA00023002"/>
    </source>
</evidence>
<evidence type="ECO:0000256" key="5">
    <source>
        <dbReference type="RuleBase" id="RU363051"/>
    </source>
</evidence>
<dbReference type="EMBL" id="CAJPDT010000066">
    <property type="protein sequence ID" value="CAF9932560.1"/>
    <property type="molecule type" value="Genomic_DNA"/>
</dbReference>
<keyword evidence="3 5" id="KW-0560">Oxidoreductase</keyword>
<dbReference type="GO" id="GO:0042744">
    <property type="term" value="P:hydrogen peroxide catabolic process"/>
    <property type="evidence" value="ECO:0007669"/>
    <property type="project" value="TreeGrafter"/>
</dbReference>
<keyword evidence="5" id="KW-0732">Signal</keyword>
<dbReference type="PANTHER" id="PTHR31356:SF53">
    <property type="entry name" value="HEME PEROXIDASE"/>
    <property type="match status" value="1"/>
</dbReference>
<protein>
    <recommendedName>
        <fullName evidence="5">Peroxidase</fullName>
        <ecNumber evidence="5">1.11.1.-</ecNumber>
    </recommendedName>
</protein>
<evidence type="ECO:0000256" key="2">
    <source>
        <dbReference type="ARBA" id="ARBA00022617"/>
    </source>
</evidence>
<dbReference type="Pfam" id="PF00141">
    <property type="entry name" value="peroxidase"/>
    <property type="match status" value="1"/>
</dbReference>
<dbReference type="InterPro" id="IPR010255">
    <property type="entry name" value="Haem_peroxidase_sf"/>
</dbReference>
<evidence type="ECO:0000256" key="1">
    <source>
        <dbReference type="ARBA" id="ARBA00022559"/>
    </source>
</evidence>
<comment type="similarity">
    <text evidence="4">Belongs to the peroxidase family.</text>
</comment>
<dbReference type="GO" id="GO:0000302">
    <property type="term" value="P:response to reactive oxygen species"/>
    <property type="evidence" value="ECO:0007669"/>
    <property type="project" value="TreeGrafter"/>
</dbReference>
<keyword evidence="1 5" id="KW-0575">Peroxidase</keyword>
<dbReference type="GO" id="GO:0046872">
    <property type="term" value="F:metal ion binding"/>
    <property type="evidence" value="ECO:0007669"/>
    <property type="project" value="UniProtKB-UniRule"/>
</dbReference>
<feature type="domain" description="Plant heme peroxidase family profile" evidence="6">
    <location>
        <begin position="133"/>
        <end position="322"/>
    </location>
</feature>